<sequence length="393" mass="44437">MENEAARREEDVERIRLLLTEERKLWSRPSTELVSDRVEEMCYGWKPVRPSATYNLRKPATNKRRKAAAATLNAASSTLSVNSKYDKSLEKRSYMSGELDENYSYVYRGGLSSRTTDEAGAVYRESQRSILDFHFSSPPRRHVQTVTLEPSAAHEASVHALAHCRDELSRILALQLKPELLVEQLIIENRLRTMSLAAFPVLEAGGSSPSPKRSGRAYSHSTPSLGTLPNTHVDYRRQKHKRASRHRTAAARRKAKEPYLQWCDSLSSHRNHTDGVPTHWPLPEVSHYPSALHRRRSQPSHNTKPTSHPTATFTNDATNKPSTRYRLPIVSPTLAAPEVSNSQPKTSTPRHTLLYKPEGSSKHHKSSSLAKSSSFYYPSVSYSNSKHMKHNLE</sequence>
<reference evidence="2" key="1">
    <citation type="submission" date="2023-03" db="EMBL/GenBank/DDBJ databases">
        <authorList>
            <person name="Steffen K."/>
            <person name="Cardenas P."/>
        </authorList>
    </citation>
    <scope>NUCLEOTIDE SEQUENCE</scope>
</reference>
<evidence type="ECO:0000256" key="1">
    <source>
        <dbReference type="SAM" id="MobiDB-lite"/>
    </source>
</evidence>
<feature type="region of interest" description="Disordered" evidence="1">
    <location>
        <begin position="291"/>
        <end position="371"/>
    </location>
</feature>
<comment type="caution">
    <text evidence="2">The sequence shown here is derived from an EMBL/GenBank/DDBJ whole genome shotgun (WGS) entry which is preliminary data.</text>
</comment>
<feature type="compositionally biased region" description="Polar residues" evidence="1">
    <location>
        <begin position="339"/>
        <end position="350"/>
    </location>
</feature>
<gene>
    <name evidence="2" type="ORF">GBAR_LOCUS6237</name>
</gene>
<keyword evidence="3" id="KW-1185">Reference proteome</keyword>
<dbReference type="EMBL" id="CASHTH010000934">
    <property type="protein sequence ID" value="CAI8009236.1"/>
    <property type="molecule type" value="Genomic_DNA"/>
</dbReference>
<feature type="region of interest" description="Disordered" evidence="1">
    <location>
        <begin position="203"/>
        <end position="231"/>
    </location>
</feature>
<protein>
    <submittedName>
        <fullName evidence="2">Uncharacterized protein</fullName>
    </submittedName>
</protein>
<name>A0AA35W9Q3_GEOBA</name>
<proteinExistence type="predicted"/>
<organism evidence="2 3">
    <name type="scientific">Geodia barretti</name>
    <name type="common">Barrett's horny sponge</name>
    <dbReference type="NCBI Taxonomy" id="519541"/>
    <lineage>
        <taxon>Eukaryota</taxon>
        <taxon>Metazoa</taxon>
        <taxon>Porifera</taxon>
        <taxon>Demospongiae</taxon>
        <taxon>Heteroscleromorpha</taxon>
        <taxon>Tetractinellida</taxon>
        <taxon>Astrophorina</taxon>
        <taxon>Geodiidae</taxon>
        <taxon>Geodia</taxon>
    </lineage>
</organism>
<evidence type="ECO:0000313" key="3">
    <source>
        <dbReference type="Proteomes" id="UP001174909"/>
    </source>
</evidence>
<accession>A0AA35W9Q3</accession>
<evidence type="ECO:0000313" key="2">
    <source>
        <dbReference type="EMBL" id="CAI8009236.1"/>
    </source>
</evidence>
<feature type="compositionally biased region" description="Polar residues" evidence="1">
    <location>
        <begin position="219"/>
        <end position="230"/>
    </location>
</feature>
<dbReference type="AlphaFoldDB" id="A0AA35W9Q3"/>
<feature type="compositionally biased region" description="Polar residues" evidence="1">
    <location>
        <begin position="299"/>
        <end position="322"/>
    </location>
</feature>
<dbReference type="Proteomes" id="UP001174909">
    <property type="component" value="Unassembled WGS sequence"/>
</dbReference>